<keyword evidence="6 9" id="KW-1133">Transmembrane helix</keyword>
<evidence type="ECO:0000256" key="5">
    <source>
        <dbReference type="ARBA" id="ARBA00022692"/>
    </source>
</evidence>
<dbReference type="PIRSF" id="PIRSF006351">
    <property type="entry name" value="PTS_EIIC-Cellobiose"/>
    <property type="match status" value="1"/>
</dbReference>
<feature type="domain" description="PTS EIIC type-3" evidence="10">
    <location>
        <begin position="11"/>
        <end position="430"/>
    </location>
</feature>
<dbReference type="AlphaFoldDB" id="W6TK58"/>
<evidence type="ECO:0000256" key="3">
    <source>
        <dbReference type="ARBA" id="ARBA00022475"/>
    </source>
</evidence>
<evidence type="ECO:0000313" key="12">
    <source>
        <dbReference type="Proteomes" id="UP000019148"/>
    </source>
</evidence>
<dbReference type="GO" id="GO:0009401">
    <property type="term" value="P:phosphoenolpyruvate-dependent sugar phosphotransferase system"/>
    <property type="evidence" value="ECO:0007669"/>
    <property type="project" value="InterPro"/>
</dbReference>
<feature type="transmembrane region" description="Helical" evidence="9">
    <location>
        <begin position="238"/>
        <end position="260"/>
    </location>
</feature>
<feature type="transmembrane region" description="Helical" evidence="9">
    <location>
        <begin position="267"/>
        <end position="285"/>
    </location>
</feature>
<dbReference type="PROSITE" id="PS51105">
    <property type="entry name" value="PTS_EIIC_TYPE_3"/>
    <property type="match status" value="1"/>
</dbReference>
<dbReference type="InterPro" id="IPR004796">
    <property type="entry name" value="PTS_IIC_cello"/>
</dbReference>
<evidence type="ECO:0000313" key="11">
    <source>
        <dbReference type="EMBL" id="ETZ17604.1"/>
    </source>
</evidence>
<feature type="transmembrane region" description="Helical" evidence="9">
    <location>
        <begin position="199"/>
        <end position="218"/>
    </location>
</feature>
<keyword evidence="2 8" id="KW-0813">Transport</keyword>
<dbReference type="NCBIfam" id="TIGR00410">
    <property type="entry name" value="lacE"/>
    <property type="match status" value="1"/>
</dbReference>
<comment type="caution">
    <text evidence="11">The sequence shown here is derived from an EMBL/GenBank/DDBJ whole genome shotgun (WGS) entry which is preliminary data.</text>
</comment>
<dbReference type="Proteomes" id="UP000019148">
    <property type="component" value="Unassembled WGS sequence"/>
</dbReference>
<keyword evidence="4 8" id="KW-0762">Sugar transport</keyword>
<dbReference type="PANTHER" id="PTHR33989">
    <property type="match status" value="1"/>
</dbReference>
<dbReference type="PATRIC" id="fig|1432657.3.peg.1437"/>
<dbReference type="EMBL" id="AZIT01000026">
    <property type="protein sequence ID" value="ETZ17604.1"/>
    <property type="molecule type" value="Genomic_DNA"/>
</dbReference>
<dbReference type="InterPro" id="IPR004501">
    <property type="entry name" value="PTS_EIIC_3"/>
</dbReference>
<evidence type="ECO:0000256" key="2">
    <source>
        <dbReference type="ARBA" id="ARBA00022448"/>
    </source>
</evidence>
<gene>
    <name evidence="11" type="ORF">BDCR2A_01490</name>
</gene>
<feature type="transmembrane region" description="Helical" evidence="9">
    <location>
        <begin position="336"/>
        <end position="357"/>
    </location>
</feature>
<feature type="transmembrane region" description="Helical" evidence="9">
    <location>
        <begin position="153"/>
        <end position="178"/>
    </location>
</feature>
<reference evidence="11 12" key="1">
    <citation type="submission" date="2013-12" db="EMBL/GenBank/DDBJ databases">
        <title>Comparative genomics of relapsing fever spirochetes.</title>
        <authorList>
            <person name="Schwan T.G."/>
            <person name="Raffel S.J."/>
            <person name="Porcella S.F."/>
        </authorList>
    </citation>
    <scope>NUCLEOTIDE SEQUENCE [LARGE SCALE GENOMIC DNA]</scope>
    <source>
        <strain evidence="11 12">CR2A</strain>
    </source>
</reference>
<keyword evidence="3 8" id="KW-1003">Cell membrane</keyword>
<feature type="transmembrane region" description="Helical" evidence="9">
    <location>
        <begin position="114"/>
        <end position="133"/>
    </location>
</feature>
<protein>
    <recommendedName>
        <fullName evidence="8">Permease IIC component</fullName>
    </recommendedName>
</protein>
<keyword evidence="7 8" id="KW-0472">Membrane</keyword>
<evidence type="ECO:0000256" key="4">
    <source>
        <dbReference type="ARBA" id="ARBA00022597"/>
    </source>
</evidence>
<dbReference type="NCBIfam" id="TIGR00359">
    <property type="entry name" value="cello_pts_IIC"/>
    <property type="match status" value="1"/>
</dbReference>
<evidence type="ECO:0000256" key="8">
    <source>
        <dbReference type="PIRNR" id="PIRNR006351"/>
    </source>
</evidence>
<sequence>MGDFMKFQNFIETGLVPIAGKIASNKYLIAVRDGFAFSMPFLIVGSFILLLANLPFTDANNFLYQQWYVDLMAKYKENLMQPFYVSMGVMAIFVVFGIGYNLSHFYKMSGITGGFISLFTFLILGGQSGWISYGGEIPKWIIISEGLFPVIDARYLGAQGVFTGIVVSIFSVEIYRFFINKKMIIRLPESVPPAVIKSFEALIPVFLLAIISQTINIFVQSTTGKLLPEIIMNIFSPILYVSDTLFGVLVIVFLIHILWFCGLHGGGIVGALLGPITLANLEINARALSENNPLPSILAGGFLNTFVHIGGSGATLGLAMAMIISKTQYLKTIGKFSFISGVFNINEPIIFGVPIVLNPILGIPFIIIPLINTVIAYSLTYLGIIEKVRVLVPWTTPSILASFISTGLDFKALVLSVILIILSMLMYLPFLKAYEKILLRQEKA</sequence>
<evidence type="ECO:0000256" key="1">
    <source>
        <dbReference type="ARBA" id="ARBA00004651"/>
    </source>
</evidence>
<proteinExistence type="predicted"/>
<feature type="transmembrane region" description="Helical" evidence="9">
    <location>
        <begin position="363"/>
        <end position="384"/>
    </location>
</feature>
<feature type="transmembrane region" description="Helical" evidence="9">
    <location>
        <begin position="414"/>
        <end position="434"/>
    </location>
</feature>
<accession>W6TK58</accession>
<dbReference type="InterPro" id="IPR003352">
    <property type="entry name" value="PTS_EIIC"/>
</dbReference>
<dbReference type="Pfam" id="PF02378">
    <property type="entry name" value="PTS_EIIC"/>
    <property type="match status" value="1"/>
</dbReference>
<feature type="transmembrane region" description="Helical" evidence="9">
    <location>
        <begin position="391"/>
        <end position="408"/>
    </location>
</feature>
<dbReference type="PANTHER" id="PTHR33989:SF4">
    <property type="entry name" value="PTS SYSTEM N,N'-DIACETYLCHITOBIOSE-SPECIFIC EIIC COMPONENT"/>
    <property type="match status" value="1"/>
</dbReference>
<comment type="function">
    <text evidence="8">The phosphoenolpyruvate-dependent sugar phosphotransferase system (PTS), a major carbohydrate active -transport system, catalyzes the phosphorylation of incoming sugar substrates concomitant with their translocation across the cell membrane.</text>
</comment>
<feature type="transmembrane region" description="Helical" evidence="9">
    <location>
        <begin position="83"/>
        <end position="102"/>
    </location>
</feature>
<evidence type="ECO:0000256" key="6">
    <source>
        <dbReference type="ARBA" id="ARBA00022989"/>
    </source>
</evidence>
<evidence type="ECO:0000259" key="10">
    <source>
        <dbReference type="PROSITE" id="PS51105"/>
    </source>
</evidence>
<keyword evidence="5 9" id="KW-0812">Transmembrane</keyword>
<comment type="subcellular location">
    <subcellularLocation>
        <location evidence="1">Cell membrane</location>
        <topology evidence="1">Multi-pass membrane protein</topology>
    </subcellularLocation>
</comment>
<dbReference type="GO" id="GO:0005886">
    <property type="term" value="C:plasma membrane"/>
    <property type="evidence" value="ECO:0007669"/>
    <property type="project" value="UniProtKB-SubCell"/>
</dbReference>
<dbReference type="GO" id="GO:0008982">
    <property type="term" value="F:protein-N(PI)-phosphohistidine-sugar phosphotransferase activity"/>
    <property type="evidence" value="ECO:0007669"/>
    <property type="project" value="UniProtKB-UniRule"/>
</dbReference>
<evidence type="ECO:0000256" key="9">
    <source>
        <dbReference type="SAM" id="Phobius"/>
    </source>
</evidence>
<feature type="transmembrane region" description="Helical" evidence="9">
    <location>
        <begin position="305"/>
        <end position="324"/>
    </location>
</feature>
<feature type="transmembrane region" description="Helical" evidence="9">
    <location>
        <begin position="35"/>
        <end position="56"/>
    </location>
</feature>
<dbReference type="InterPro" id="IPR051088">
    <property type="entry name" value="PTS_Sugar-EIIC/EIIB"/>
</dbReference>
<evidence type="ECO:0000256" key="7">
    <source>
        <dbReference type="ARBA" id="ARBA00023136"/>
    </source>
</evidence>
<name>W6TK58_9SPIR</name>
<organism evidence="11 12">
    <name type="scientific">Borrelia duttonii CR2A</name>
    <dbReference type="NCBI Taxonomy" id="1432657"/>
    <lineage>
        <taxon>Bacteria</taxon>
        <taxon>Pseudomonadati</taxon>
        <taxon>Spirochaetota</taxon>
        <taxon>Spirochaetia</taxon>
        <taxon>Spirochaetales</taxon>
        <taxon>Borreliaceae</taxon>
        <taxon>Borrelia</taxon>
    </lineage>
</organism>